<name>A0A2W5N8D3_RHOSU</name>
<dbReference type="AlphaFoldDB" id="A0A2W5N8D3"/>
<proteinExistence type="predicted"/>
<dbReference type="InterPro" id="IPR054438">
    <property type="entry name" value="Struct_cement_gp24/gp6"/>
</dbReference>
<protein>
    <submittedName>
        <fullName evidence="1">Uncharacterized protein</fullName>
    </submittedName>
</protein>
<dbReference type="Pfam" id="PF22758">
    <property type="entry name" value="Phage_cement"/>
    <property type="match status" value="1"/>
</dbReference>
<evidence type="ECO:0000313" key="2">
    <source>
        <dbReference type="Proteomes" id="UP000249185"/>
    </source>
</evidence>
<accession>A0A2W5N8D3</accession>
<organism evidence="1 2">
    <name type="scientific">Rhodovulum sulfidophilum</name>
    <name type="common">Rhodobacter sulfidophilus</name>
    <dbReference type="NCBI Taxonomy" id="35806"/>
    <lineage>
        <taxon>Bacteria</taxon>
        <taxon>Pseudomonadati</taxon>
        <taxon>Pseudomonadota</taxon>
        <taxon>Alphaproteobacteria</taxon>
        <taxon>Rhodobacterales</taxon>
        <taxon>Paracoccaceae</taxon>
        <taxon>Rhodovulum</taxon>
    </lineage>
</organism>
<evidence type="ECO:0000313" key="1">
    <source>
        <dbReference type="EMBL" id="PZQ49746.1"/>
    </source>
</evidence>
<sequence length="159" mass="16473">MLNFKKGLDAYAVGRRVNSEEWNSITLTAEAANDAARILFGAPVVAGVGRKTGAEASGGGQIFMGLAEADVSLPRPGDAYARYDEMAVCESGVIAVPVEGNTAKGAQARWNTATRKWTGAAQSATVLTIPGVVFEHTATAPGVIPVRVRKTVPSNTVAS</sequence>
<gene>
    <name evidence="1" type="ORF">DI556_09755</name>
</gene>
<comment type="caution">
    <text evidence="1">The sequence shown here is derived from an EMBL/GenBank/DDBJ whole genome shotgun (WGS) entry which is preliminary data.</text>
</comment>
<dbReference type="Proteomes" id="UP000249185">
    <property type="component" value="Unassembled WGS sequence"/>
</dbReference>
<reference evidence="1 2" key="1">
    <citation type="submission" date="2017-08" db="EMBL/GenBank/DDBJ databases">
        <title>Infants hospitalized years apart are colonized by the same room-sourced microbial strains.</title>
        <authorList>
            <person name="Brooks B."/>
            <person name="Olm M.R."/>
            <person name="Firek B.A."/>
            <person name="Baker R."/>
            <person name="Thomas B.C."/>
            <person name="Morowitz M.J."/>
            <person name="Banfield J.F."/>
        </authorList>
    </citation>
    <scope>NUCLEOTIDE SEQUENCE [LARGE SCALE GENOMIC DNA]</scope>
    <source>
        <strain evidence="1">S2_005_002_R2_34</strain>
    </source>
</reference>
<dbReference type="EMBL" id="QFPW01000006">
    <property type="protein sequence ID" value="PZQ49746.1"/>
    <property type="molecule type" value="Genomic_DNA"/>
</dbReference>